<sequence>MKKCPHCGVKLEKDAPFCGACGKPVLVPQKNKKTSGTSGAAGFRMKRYAHPSGGFLFAALLSLRLFPYLLNAGMVMLFKNLLPVLLPLTVSFLGIVAGWALLACAVLRVRGEGLSTNKIAACALELFARGGGAALLVLFCFRFIDHFITYLYGQTELLHPVVMLIFQLILPLGSSALIAFLIIRGFATQRRAGVFLAAAGLILAAKYVAPMAAGLVLAILPGMSESLSGMTVGYILTALLQWLVLLPLLMESQAQGQKEDAPAQKSNRMSIVTAGALAVLCVVSAIQVLPQNPKDAVKKQISEMVAEGDRFAADGDLLSASACYRYAIARRDAWRVVLSKEGSLWGSIQQTYNDEAVRLLQVEADHSQDSHLYSWLLTQDCPGDYYAYYLDSIRETAKTDGEAAKRQHDILLDCMQNGIFTGSFVTRSALSDRQAKKLLEEINAMDENLDSRRSVMLYSDLAANGGVLTLDLTKRAVALAEQYPTNLALQGSAMELGCSYTDDPPQDYHEAAAAAAKRFDTLYEKQNPNPAPHDYEAEKVMVAFNLMKIQKIDEAKKILSVAAAKSDSIALRYLLATCHYRASEYEVCAEMAEAIYAGNPGHQQALGLAMLARGLNGQMTESLTYALELSEQARSGNPVIGDTMLSTYARGMAGTYISRKQFPLRYGDLSDADKARLEGDPLLGPMVLSSWQAARREYDDSLISAEQALAVCPEWPSLYYLKGNILFEQKIYREAADAYGQSVLLNQGNPSAWFMLGQALDRLELYDLSANAFQHVLELVPNSDHEVDKYGLALHADWALQDLQDYVGEEKKP</sequence>
<name>A0ABS6KD72_9FIRM</name>
<dbReference type="SMART" id="SM00028">
    <property type="entry name" value="TPR"/>
    <property type="match status" value="2"/>
</dbReference>
<feature type="domain" description="Zinc-ribbon" evidence="3">
    <location>
        <begin position="3"/>
        <end position="25"/>
    </location>
</feature>
<feature type="repeat" description="TPR" evidence="1">
    <location>
        <begin position="750"/>
        <end position="783"/>
    </location>
</feature>
<accession>A0ABS6KD72</accession>
<reference evidence="4 5" key="1">
    <citation type="submission" date="2021-06" db="EMBL/GenBank/DDBJ databases">
        <title>Description of novel taxa of the family Lachnospiraceae.</title>
        <authorList>
            <person name="Chaplin A.V."/>
            <person name="Sokolova S.R."/>
            <person name="Pikina A.P."/>
            <person name="Korzhanova M."/>
            <person name="Belova V."/>
            <person name="Korostin D."/>
            <person name="Efimov B.A."/>
        </authorList>
    </citation>
    <scope>NUCLEOTIDE SEQUENCE [LARGE SCALE GENOMIC DNA]</scope>
    <source>
        <strain evidence="4 5">ASD4241</strain>
    </source>
</reference>
<keyword evidence="2" id="KW-0472">Membrane</keyword>
<keyword evidence="2" id="KW-1133">Transmembrane helix</keyword>
<proteinExistence type="predicted"/>
<comment type="caution">
    <text evidence="4">The sequence shown here is derived from an EMBL/GenBank/DDBJ whole genome shotgun (WGS) entry which is preliminary data.</text>
</comment>
<keyword evidence="1" id="KW-0802">TPR repeat</keyword>
<keyword evidence="5" id="KW-1185">Reference proteome</keyword>
<dbReference type="InterPro" id="IPR026870">
    <property type="entry name" value="Zinc_ribbon_dom"/>
</dbReference>
<dbReference type="Pfam" id="PF13240">
    <property type="entry name" value="Zn_Ribbon_1"/>
    <property type="match status" value="1"/>
</dbReference>
<organism evidence="4 5">
    <name type="scientific">Diplocloster modestus</name>
    <dbReference type="NCBI Taxonomy" id="2850322"/>
    <lineage>
        <taxon>Bacteria</taxon>
        <taxon>Bacillati</taxon>
        <taxon>Bacillota</taxon>
        <taxon>Clostridia</taxon>
        <taxon>Lachnospirales</taxon>
        <taxon>Lachnospiraceae</taxon>
        <taxon>Diplocloster</taxon>
    </lineage>
</organism>
<dbReference type="Proteomes" id="UP001314681">
    <property type="component" value="Unassembled WGS sequence"/>
</dbReference>
<protein>
    <submittedName>
        <fullName evidence="4">Zinc-ribbon domain-containing protein</fullName>
    </submittedName>
</protein>
<dbReference type="Gene3D" id="1.25.40.10">
    <property type="entry name" value="Tetratricopeptide repeat domain"/>
    <property type="match status" value="1"/>
</dbReference>
<gene>
    <name evidence="4" type="ORF">KTH90_20865</name>
</gene>
<evidence type="ECO:0000259" key="3">
    <source>
        <dbReference type="Pfam" id="PF13240"/>
    </source>
</evidence>
<dbReference type="RefSeq" id="WP_158353533.1">
    <property type="nucleotide sequence ID" value="NZ_JAHQCX010000019.1"/>
</dbReference>
<feature type="transmembrane region" description="Helical" evidence="2">
    <location>
        <begin position="195"/>
        <end position="220"/>
    </location>
</feature>
<evidence type="ECO:0000256" key="1">
    <source>
        <dbReference type="PROSITE-ProRule" id="PRU00339"/>
    </source>
</evidence>
<dbReference type="InterPro" id="IPR011990">
    <property type="entry name" value="TPR-like_helical_dom_sf"/>
</dbReference>
<dbReference type="PROSITE" id="PS50005">
    <property type="entry name" value="TPR"/>
    <property type="match status" value="1"/>
</dbReference>
<keyword evidence="2" id="KW-0812">Transmembrane</keyword>
<feature type="transmembrane region" description="Helical" evidence="2">
    <location>
        <begin position="54"/>
        <end position="78"/>
    </location>
</feature>
<evidence type="ECO:0000313" key="4">
    <source>
        <dbReference type="EMBL" id="MBU9728455.1"/>
    </source>
</evidence>
<feature type="transmembrane region" description="Helical" evidence="2">
    <location>
        <begin position="164"/>
        <end position="183"/>
    </location>
</feature>
<evidence type="ECO:0000313" key="5">
    <source>
        <dbReference type="Proteomes" id="UP001314681"/>
    </source>
</evidence>
<evidence type="ECO:0000256" key="2">
    <source>
        <dbReference type="SAM" id="Phobius"/>
    </source>
</evidence>
<dbReference type="EMBL" id="JAHQCX010000019">
    <property type="protein sequence ID" value="MBU9728455.1"/>
    <property type="molecule type" value="Genomic_DNA"/>
</dbReference>
<feature type="transmembrane region" description="Helical" evidence="2">
    <location>
        <begin position="271"/>
        <end position="289"/>
    </location>
</feature>
<dbReference type="SUPFAM" id="SSF48452">
    <property type="entry name" value="TPR-like"/>
    <property type="match status" value="2"/>
</dbReference>
<feature type="transmembrane region" description="Helical" evidence="2">
    <location>
        <begin position="84"/>
        <end position="107"/>
    </location>
</feature>
<dbReference type="Pfam" id="PF13181">
    <property type="entry name" value="TPR_8"/>
    <property type="match status" value="1"/>
</dbReference>
<dbReference type="InterPro" id="IPR019734">
    <property type="entry name" value="TPR_rpt"/>
</dbReference>
<feature type="transmembrane region" description="Helical" evidence="2">
    <location>
        <begin position="232"/>
        <end position="250"/>
    </location>
</feature>
<feature type="transmembrane region" description="Helical" evidence="2">
    <location>
        <begin position="119"/>
        <end position="144"/>
    </location>
</feature>